<dbReference type="CDD" id="cd07302">
    <property type="entry name" value="CHD"/>
    <property type="match status" value="1"/>
</dbReference>
<dbReference type="SMART" id="SM00044">
    <property type="entry name" value="CYCc"/>
    <property type="match status" value="1"/>
</dbReference>
<feature type="transmembrane region" description="Helical" evidence="1">
    <location>
        <begin position="338"/>
        <end position="358"/>
    </location>
</feature>
<proteinExistence type="predicted"/>
<dbReference type="InterPro" id="IPR050697">
    <property type="entry name" value="Adenylyl/Guanylyl_Cyclase_3/4"/>
</dbReference>
<feature type="transmembrane region" description="Helical" evidence="1">
    <location>
        <begin position="370"/>
        <end position="389"/>
    </location>
</feature>
<accession>A0ABW9VZ50</accession>
<organism evidence="4 5">
    <name type="scientific">Duganella levis</name>
    <dbReference type="NCBI Taxonomy" id="2692169"/>
    <lineage>
        <taxon>Bacteria</taxon>
        <taxon>Pseudomonadati</taxon>
        <taxon>Pseudomonadota</taxon>
        <taxon>Betaproteobacteria</taxon>
        <taxon>Burkholderiales</taxon>
        <taxon>Oxalobacteraceae</taxon>
        <taxon>Telluria group</taxon>
        <taxon>Duganella</taxon>
    </lineage>
</organism>
<dbReference type="Pfam" id="PF05226">
    <property type="entry name" value="CHASE2"/>
    <property type="match status" value="1"/>
</dbReference>
<dbReference type="PANTHER" id="PTHR43081">
    <property type="entry name" value="ADENYLATE CYCLASE, TERMINAL-DIFFERENTIATION SPECIFIC-RELATED"/>
    <property type="match status" value="1"/>
</dbReference>
<feature type="transmembrane region" description="Helical" evidence="1">
    <location>
        <begin position="310"/>
        <end position="332"/>
    </location>
</feature>
<keyword evidence="5" id="KW-1185">Reference proteome</keyword>
<dbReference type="RefSeq" id="WP_161054935.1">
    <property type="nucleotide sequence ID" value="NZ_WWCT01000007.1"/>
</dbReference>
<dbReference type="PROSITE" id="PS50125">
    <property type="entry name" value="GUANYLATE_CYCLASE_2"/>
    <property type="match status" value="1"/>
</dbReference>
<dbReference type="Pfam" id="PF00211">
    <property type="entry name" value="Guanylate_cyc"/>
    <property type="match status" value="1"/>
</dbReference>
<name>A0ABW9VZ50_9BURK</name>
<reference evidence="4 5" key="1">
    <citation type="submission" date="2019-12" db="EMBL/GenBank/DDBJ databases">
        <title>Novel species isolated from a subtropical stream in China.</title>
        <authorList>
            <person name="Lu H."/>
        </authorList>
    </citation>
    <scope>NUCLEOTIDE SEQUENCE [LARGE SCALE GENOMIC DNA]</scope>
    <source>
        <strain evidence="4 5">CY42W</strain>
    </source>
</reference>
<dbReference type="InterPro" id="IPR007890">
    <property type="entry name" value="CHASE2"/>
</dbReference>
<sequence>MKHCLQALAIALACHALSLSAPAIKAEQACTDLAFRWLRVLAPAPATDPQTVAIVGLDEASIHASGKPLALMLDEFADLLDGLGSGQARAVGIDLVFPQQSYELLQPGASRRLALAIARLHSQMPLALGVAGMQTAVAGDAASLYAAVAGDDGLASLQVPLDSDGRLRRIAAPPAMTAAGLAPLSLHLARQLGLPPRPGIVDYSIGKPYTYVPLHRVTALARANASAELQRLFAGKVVLVGAVLPDVDRQYLPLNLAQWEYGGSSAGVVFQAQAVRSLLARRMITPLPWLAAAAALAASLLCWSLRRQPILLTATAAAVALMAGVASIVLLAQGWQVAPLSVWLVAAICTTAAWWRAFRHHRNEQQRVKSIFAGYVSPAILDTILSGALSNGPQSQRAPLAFLFADIRGFTAFCAERTPEQVIAFLNRYYAAVTVPLHQHGGTIDKFSGDGVMVFFGAPLPSANPCRDALRAAIGMLDALAQLNRELAAEGMAPVRVGIGIAHGDAVLGNVGSAQRHDYTATGAATTLAAHIQQHSKEVAQDLLVERGSFEQAGLAPQLATRFSFIPVTLKKHGHLELAAYSSPAGLVMPEHA</sequence>
<evidence type="ECO:0000259" key="3">
    <source>
        <dbReference type="PROSITE" id="PS50125"/>
    </source>
</evidence>
<evidence type="ECO:0000313" key="5">
    <source>
        <dbReference type="Proteomes" id="UP000642144"/>
    </source>
</evidence>
<feature type="transmembrane region" description="Helical" evidence="1">
    <location>
        <begin position="286"/>
        <end position="303"/>
    </location>
</feature>
<protein>
    <submittedName>
        <fullName evidence="4">CHASE2 domain-containing protein</fullName>
    </submittedName>
</protein>
<evidence type="ECO:0000256" key="2">
    <source>
        <dbReference type="SAM" id="SignalP"/>
    </source>
</evidence>
<dbReference type="InterPro" id="IPR029787">
    <property type="entry name" value="Nucleotide_cyclase"/>
</dbReference>
<dbReference type="InterPro" id="IPR001054">
    <property type="entry name" value="A/G_cyclase"/>
</dbReference>
<keyword evidence="2" id="KW-0732">Signal</keyword>
<dbReference type="PANTHER" id="PTHR43081:SF1">
    <property type="entry name" value="ADENYLATE CYCLASE, TERMINAL-DIFFERENTIATION SPECIFIC"/>
    <property type="match status" value="1"/>
</dbReference>
<dbReference type="Gene3D" id="3.30.70.1230">
    <property type="entry name" value="Nucleotide cyclase"/>
    <property type="match status" value="1"/>
</dbReference>
<keyword evidence="1" id="KW-0472">Membrane</keyword>
<evidence type="ECO:0000313" key="4">
    <source>
        <dbReference type="EMBL" id="MYN26931.1"/>
    </source>
</evidence>
<keyword evidence="1" id="KW-0812">Transmembrane</keyword>
<feature type="chain" id="PRO_5047307598" evidence="2">
    <location>
        <begin position="26"/>
        <end position="593"/>
    </location>
</feature>
<feature type="domain" description="Guanylate cyclase" evidence="3">
    <location>
        <begin position="401"/>
        <end position="533"/>
    </location>
</feature>
<comment type="caution">
    <text evidence="4">The sequence shown here is derived from an EMBL/GenBank/DDBJ whole genome shotgun (WGS) entry which is preliminary data.</text>
</comment>
<gene>
    <name evidence="4" type="ORF">GTP69_10975</name>
</gene>
<dbReference type="SMART" id="SM01080">
    <property type="entry name" value="CHASE2"/>
    <property type="match status" value="1"/>
</dbReference>
<dbReference type="EMBL" id="WWCT01000007">
    <property type="protein sequence ID" value="MYN26931.1"/>
    <property type="molecule type" value="Genomic_DNA"/>
</dbReference>
<dbReference type="Proteomes" id="UP000642144">
    <property type="component" value="Unassembled WGS sequence"/>
</dbReference>
<evidence type="ECO:0000256" key="1">
    <source>
        <dbReference type="SAM" id="Phobius"/>
    </source>
</evidence>
<keyword evidence="1" id="KW-1133">Transmembrane helix</keyword>
<dbReference type="SUPFAM" id="SSF55073">
    <property type="entry name" value="Nucleotide cyclase"/>
    <property type="match status" value="1"/>
</dbReference>
<feature type="signal peptide" evidence="2">
    <location>
        <begin position="1"/>
        <end position="25"/>
    </location>
</feature>